<evidence type="ECO:0000313" key="2">
    <source>
        <dbReference type="EMBL" id="TWT97816.1"/>
    </source>
</evidence>
<evidence type="ECO:0008006" key="4">
    <source>
        <dbReference type="Google" id="ProtNLM"/>
    </source>
</evidence>
<dbReference type="Proteomes" id="UP000317421">
    <property type="component" value="Unassembled WGS sequence"/>
</dbReference>
<evidence type="ECO:0000256" key="1">
    <source>
        <dbReference type="SAM" id="SignalP"/>
    </source>
</evidence>
<organism evidence="2 3">
    <name type="scientific">Botrimarina colliarenosi</name>
    <dbReference type="NCBI Taxonomy" id="2528001"/>
    <lineage>
        <taxon>Bacteria</taxon>
        <taxon>Pseudomonadati</taxon>
        <taxon>Planctomycetota</taxon>
        <taxon>Planctomycetia</taxon>
        <taxon>Pirellulales</taxon>
        <taxon>Lacipirellulaceae</taxon>
        <taxon>Botrimarina</taxon>
    </lineage>
</organism>
<evidence type="ECO:0000313" key="3">
    <source>
        <dbReference type="Proteomes" id="UP000317421"/>
    </source>
</evidence>
<name>A0A5C6AEG8_9BACT</name>
<dbReference type="AlphaFoldDB" id="A0A5C6AEG8"/>
<accession>A0A5C6AEG8</accession>
<reference evidence="2 3" key="1">
    <citation type="submission" date="2019-02" db="EMBL/GenBank/DDBJ databases">
        <title>Deep-cultivation of Planctomycetes and their phenomic and genomic characterization uncovers novel biology.</title>
        <authorList>
            <person name="Wiegand S."/>
            <person name="Jogler M."/>
            <person name="Boedeker C."/>
            <person name="Pinto D."/>
            <person name="Vollmers J."/>
            <person name="Rivas-Marin E."/>
            <person name="Kohn T."/>
            <person name="Peeters S.H."/>
            <person name="Heuer A."/>
            <person name="Rast P."/>
            <person name="Oberbeckmann S."/>
            <person name="Bunk B."/>
            <person name="Jeske O."/>
            <person name="Meyerdierks A."/>
            <person name="Storesund J.E."/>
            <person name="Kallscheuer N."/>
            <person name="Luecker S."/>
            <person name="Lage O.M."/>
            <person name="Pohl T."/>
            <person name="Merkel B.J."/>
            <person name="Hornburger P."/>
            <person name="Mueller R.-W."/>
            <person name="Bruemmer F."/>
            <person name="Labrenz M."/>
            <person name="Spormann A.M."/>
            <person name="Op Den Camp H."/>
            <person name="Overmann J."/>
            <person name="Amann R."/>
            <person name="Jetten M.S.M."/>
            <person name="Mascher T."/>
            <person name="Medema M.H."/>
            <person name="Devos D.P."/>
            <person name="Kaster A.-K."/>
            <person name="Ovreas L."/>
            <person name="Rohde M."/>
            <person name="Galperin M.Y."/>
            <person name="Jogler C."/>
        </authorList>
    </citation>
    <scope>NUCLEOTIDE SEQUENCE [LARGE SCALE GENOMIC DNA]</scope>
    <source>
        <strain evidence="2 3">Pla108</strain>
    </source>
</reference>
<sequence precursor="true">MIRSVCLLYLLVAMVAAADEPFRIDVVEEGTGWPVPLVELRTTHNVRFVTDNAGVIAFDLPELMGVPTWFAIEGHGYGVAADGFGYEGVRLTPEAGGHARVTVKRKLPGKRIGRLTGGGLFGESQRFGDHPEWNDQGVLGCDSVQLAEHRGRLYWLWGDTTLAGYPLGLFHMLGATTGAHPLRSLEPPIRLWYDYFRDRSGKPRVVAEMPGSGPTWLSGLVSLPDKSGEQRLVAVYTKIRPPLAAYETGLCVWDDEQQHFIRHCVLWKHSEEDPQAPALPEGHATRWIDDEGSEWLLFGDPFPRLQCAPTFEAWEDPAAWRTLEPQPTVAPAGGGEPVTPHRGSIAWNAFRKKWIAVFTQFGGSSPLGEIWYAQSDSPLGPWGAAVKVVTHNNQTFYNPRLHPELTPADSPVVLFEGTYTTQFVDHAEPTPRYNYNQVLYRLDLDDPAMKAE</sequence>
<dbReference type="RefSeq" id="WP_197526440.1">
    <property type="nucleotide sequence ID" value="NZ_SJPR01000002.1"/>
</dbReference>
<dbReference type="EMBL" id="SJPR01000002">
    <property type="protein sequence ID" value="TWT97816.1"/>
    <property type="molecule type" value="Genomic_DNA"/>
</dbReference>
<protein>
    <recommendedName>
        <fullName evidence="4">DUF4185 domain-containing protein</fullName>
    </recommendedName>
</protein>
<feature type="signal peptide" evidence="1">
    <location>
        <begin position="1"/>
        <end position="18"/>
    </location>
</feature>
<proteinExistence type="predicted"/>
<keyword evidence="1" id="KW-0732">Signal</keyword>
<comment type="caution">
    <text evidence="2">The sequence shown here is derived from an EMBL/GenBank/DDBJ whole genome shotgun (WGS) entry which is preliminary data.</text>
</comment>
<feature type="chain" id="PRO_5022756820" description="DUF4185 domain-containing protein" evidence="1">
    <location>
        <begin position="19"/>
        <end position="452"/>
    </location>
</feature>
<gene>
    <name evidence="2" type="ORF">Pla108_19680</name>
</gene>
<keyword evidence="3" id="KW-1185">Reference proteome</keyword>